<feature type="transmembrane region" description="Helical" evidence="1">
    <location>
        <begin position="26"/>
        <end position="43"/>
    </location>
</feature>
<feature type="transmembrane region" description="Helical" evidence="1">
    <location>
        <begin position="64"/>
        <end position="88"/>
    </location>
</feature>
<feature type="transmembrane region" description="Helical" evidence="1">
    <location>
        <begin position="202"/>
        <end position="223"/>
    </location>
</feature>
<gene>
    <name evidence="2" type="ORF">ODALV1_LOCUS17564</name>
</gene>
<sequence length="405" mass="47305">MSSFNNSKSNVYINNPQEKSSSRWDGFLKLYFFLGYYTCFIPFKAQVNSSEGVYHLKTWNPQKLLSLVVVWGLTWVHHISFVINQIGFFLATKSLNPKHYIWVALRFLFLVKHFQFFWLITRKSEKIEEFLTLIHKRSSSSRSSPWKWVVFYMVFLHFAYISIILGSTVFYDDYEAQFMTHIKTFSKLVENGSRRFGFEVDIHFLGFVEIALVAAALLNKFLVEIFFYGTLPFTLWCDAKSFQAFYLSPSSTEKGSHALLQQFNEMKHLSHTANRIWANTALVWIIEMSTTMVMFLTSSVSSRKIVSSLVTTSISGFLVVALILMAETARVIPCFREWLLKRENRERLFQDKHEWEMFMVELEDHPVGIGSVGRYHINYEFLAELFVVALTIFVVSFEKGDLESE</sequence>
<organism evidence="2 3">
    <name type="scientific">Orchesella dallaii</name>
    <dbReference type="NCBI Taxonomy" id="48710"/>
    <lineage>
        <taxon>Eukaryota</taxon>
        <taxon>Metazoa</taxon>
        <taxon>Ecdysozoa</taxon>
        <taxon>Arthropoda</taxon>
        <taxon>Hexapoda</taxon>
        <taxon>Collembola</taxon>
        <taxon>Entomobryomorpha</taxon>
        <taxon>Entomobryoidea</taxon>
        <taxon>Orchesellidae</taxon>
        <taxon>Orchesellinae</taxon>
        <taxon>Orchesella</taxon>
    </lineage>
</organism>
<feature type="transmembrane region" description="Helical" evidence="1">
    <location>
        <begin position="100"/>
        <end position="120"/>
    </location>
</feature>
<evidence type="ECO:0000313" key="2">
    <source>
        <dbReference type="EMBL" id="CAL8117161.1"/>
    </source>
</evidence>
<dbReference type="Proteomes" id="UP001642540">
    <property type="component" value="Unassembled WGS sequence"/>
</dbReference>
<dbReference type="EMBL" id="CAXLJM020000053">
    <property type="protein sequence ID" value="CAL8117161.1"/>
    <property type="molecule type" value="Genomic_DNA"/>
</dbReference>
<feature type="transmembrane region" description="Helical" evidence="1">
    <location>
        <begin position="149"/>
        <end position="171"/>
    </location>
</feature>
<keyword evidence="1" id="KW-1133">Transmembrane helix</keyword>
<reference evidence="2 3" key="1">
    <citation type="submission" date="2024-08" db="EMBL/GenBank/DDBJ databases">
        <authorList>
            <person name="Cucini C."/>
            <person name="Frati F."/>
        </authorList>
    </citation>
    <scope>NUCLEOTIDE SEQUENCE [LARGE SCALE GENOMIC DNA]</scope>
</reference>
<accession>A0ABP1R642</accession>
<keyword evidence="1" id="KW-0472">Membrane</keyword>
<protein>
    <recommendedName>
        <fullName evidence="4">Gustatory receptor</fullName>
    </recommendedName>
</protein>
<evidence type="ECO:0008006" key="4">
    <source>
        <dbReference type="Google" id="ProtNLM"/>
    </source>
</evidence>
<evidence type="ECO:0000256" key="1">
    <source>
        <dbReference type="SAM" id="Phobius"/>
    </source>
</evidence>
<keyword evidence="1" id="KW-0812">Transmembrane</keyword>
<keyword evidence="3" id="KW-1185">Reference proteome</keyword>
<feature type="transmembrane region" description="Helical" evidence="1">
    <location>
        <begin position="276"/>
        <end position="299"/>
    </location>
</feature>
<feature type="transmembrane region" description="Helical" evidence="1">
    <location>
        <begin position="305"/>
        <end position="326"/>
    </location>
</feature>
<evidence type="ECO:0000313" key="3">
    <source>
        <dbReference type="Proteomes" id="UP001642540"/>
    </source>
</evidence>
<name>A0ABP1R642_9HEXA</name>
<proteinExistence type="predicted"/>
<comment type="caution">
    <text evidence="2">The sequence shown here is derived from an EMBL/GenBank/DDBJ whole genome shotgun (WGS) entry which is preliminary data.</text>
</comment>